<evidence type="ECO:0000313" key="3">
    <source>
        <dbReference type="Proteomes" id="UP001201812"/>
    </source>
</evidence>
<dbReference type="Proteomes" id="UP001201812">
    <property type="component" value="Unassembled WGS sequence"/>
</dbReference>
<dbReference type="PANTHER" id="PTHR45786:SF74">
    <property type="entry name" value="ATP-DEPENDENT DNA HELICASE"/>
    <property type="match status" value="1"/>
</dbReference>
<organism evidence="2 3">
    <name type="scientific">Ditylenchus destructor</name>
    <dbReference type="NCBI Taxonomy" id="166010"/>
    <lineage>
        <taxon>Eukaryota</taxon>
        <taxon>Metazoa</taxon>
        <taxon>Ecdysozoa</taxon>
        <taxon>Nematoda</taxon>
        <taxon>Chromadorea</taxon>
        <taxon>Rhabditida</taxon>
        <taxon>Tylenchina</taxon>
        <taxon>Tylenchomorpha</taxon>
        <taxon>Sphaerularioidea</taxon>
        <taxon>Anguinidae</taxon>
        <taxon>Anguininae</taxon>
        <taxon>Ditylenchus</taxon>
    </lineage>
</organism>
<accession>A0AAD4MQ33</accession>
<dbReference type="EMBL" id="JAKKPZ010000140">
    <property type="protein sequence ID" value="KAI1700588.1"/>
    <property type="molecule type" value="Genomic_DNA"/>
</dbReference>
<evidence type="ECO:0000256" key="1">
    <source>
        <dbReference type="SAM" id="MobiDB-lite"/>
    </source>
</evidence>
<feature type="compositionally biased region" description="Basic and acidic residues" evidence="1">
    <location>
        <begin position="31"/>
        <end position="59"/>
    </location>
</feature>
<reference evidence="2" key="1">
    <citation type="submission" date="2022-01" db="EMBL/GenBank/DDBJ databases">
        <title>Genome Sequence Resource for Two Populations of Ditylenchus destructor, the Migratory Endoparasitic Phytonematode.</title>
        <authorList>
            <person name="Zhang H."/>
            <person name="Lin R."/>
            <person name="Xie B."/>
        </authorList>
    </citation>
    <scope>NUCLEOTIDE SEQUENCE</scope>
    <source>
        <strain evidence="2">BazhouSP</strain>
    </source>
</reference>
<feature type="region of interest" description="Disordered" evidence="1">
    <location>
        <begin position="1"/>
        <end position="59"/>
    </location>
</feature>
<evidence type="ECO:0000313" key="2">
    <source>
        <dbReference type="EMBL" id="KAI1700588.1"/>
    </source>
</evidence>
<keyword evidence="3" id="KW-1185">Reference proteome</keyword>
<dbReference type="PANTHER" id="PTHR45786">
    <property type="entry name" value="DNA BINDING PROTEIN-LIKE"/>
    <property type="match status" value="1"/>
</dbReference>
<feature type="compositionally biased region" description="Basic and acidic residues" evidence="1">
    <location>
        <begin position="297"/>
        <end position="309"/>
    </location>
</feature>
<sequence length="791" mass="88893">MPPKQSKPQVPMETRSRAKAKKNAETQPPVDAKRSRTDSRQAADEDGAPRREKTSECYKSESSKVDYFSRLLPRSDAVLNKIALNNSEMLQSIDIYSETAVDSHNDHSETSNSQLALGCENDFLNLDSDFTVNNAVQLLNEMYNKWLETNSRSSTADTSIKAFISHCNINDPEIFETLSSNAGVDSDALIAAFENGTNLDATVSNNDLSHEFACVVSTDELNIVTANNDNTPIVKSRGRPKGKSKSSLTLRKENIKAKQNQNKWQQKCRENQTPGQREKRLSSQNEYQAQKIASESAAEKSKRLSDKSQRQTNVRNRRSLEKNSRKNSEILLGTVSNVNDISAYSLGSFDYQCISCSALHFKDEAKGDENKKGKNNRTYDMCCSLGKIELENPQVFPPVLKSLFLKQHPKHREFYDFIRNLNSSFSFVSLKAHVRNLKGQYHYRIQGPLYHLFNTSAHPNPGQNPSYGQLFFLDTQQAAHLRAIFDQKAKTRNDLPPVESNEVAAVYVTNTEGEVPKSYVTVYQTNGAISNFSTLSEYLDPMSYPLFYPNGETVHFGEKLLHQWGVDMWTRIEGDLLEFQKKKNSSMKSAKAANVEQSFVDEETDDIARKHILYSDYPGSIKPSFKLTQNQRVNPEEVEFVETLQKLGDGQMQDGDEGHFEFPTECLSDNVINDVYGTALATKNYDALHEREMLFSFNKRALSSSLAGFAELAVGTAWTSLLGKFASPELLLLSPLDDANAPAHFLAFYVNPINCRKHKASLHALFPGSSLDNSSLALQHLLLWLLRLNSV</sequence>
<gene>
    <name evidence="2" type="ORF">DdX_16618</name>
</gene>
<feature type="compositionally biased region" description="Polar residues" evidence="1">
    <location>
        <begin position="282"/>
        <end position="293"/>
    </location>
</feature>
<protein>
    <submittedName>
        <fullName evidence="2">Uncharacterized protein</fullName>
    </submittedName>
</protein>
<feature type="region of interest" description="Disordered" evidence="1">
    <location>
        <begin position="230"/>
        <end position="323"/>
    </location>
</feature>
<name>A0AAD4MQ33_9BILA</name>
<proteinExistence type="predicted"/>
<dbReference type="AlphaFoldDB" id="A0AAD4MQ33"/>
<comment type="caution">
    <text evidence="2">The sequence shown here is derived from an EMBL/GenBank/DDBJ whole genome shotgun (WGS) entry which is preliminary data.</text>
</comment>